<feature type="region of interest" description="Disordered" evidence="1">
    <location>
        <begin position="35"/>
        <end position="58"/>
    </location>
</feature>
<evidence type="ECO:0000313" key="3">
    <source>
        <dbReference type="Proteomes" id="UP000076722"/>
    </source>
</evidence>
<name>A0A164V8Z2_9AGAM</name>
<gene>
    <name evidence="2" type="ORF">SISNIDRAFT_410198</name>
</gene>
<evidence type="ECO:0000313" key="2">
    <source>
        <dbReference type="EMBL" id="KZS93932.1"/>
    </source>
</evidence>
<dbReference type="STRING" id="1314777.A0A164V8Z2"/>
<feature type="region of interest" description="Disordered" evidence="1">
    <location>
        <begin position="97"/>
        <end position="124"/>
    </location>
</feature>
<organism evidence="2 3">
    <name type="scientific">Sistotremastrum niveocremeum HHB9708</name>
    <dbReference type="NCBI Taxonomy" id="1314777"/>
    <lineage>
        <taxon>Eukaryota</taxon>
        <taxon>Fungi</taxon>
        <taxon>Dikarya</taxon>
        <taxon>Basidiomycota</taxon>
        <taxon>Agaricomycotina</taxon>
        <taxon>Agaricomycetes</taxon>
        <taxon>Sistotremastrales</taxon>
        <taxon>Sistotremastraceae</taxon>
        <taxon>Sertulicium</taxon>
        <taxon>Sertulicium niveocremeum</taxon>
    </lineage>
</organism>
<dbReference type="AlphaFoldDB" id="A0A164V8Z2"/>
<reference evidence="2 3" key="1">
    <citation type="journal article" date="2016" name="Mol. Biol. Evol.">
        <title>Comparative Genomics of Early-Diverging Mushroom-Forming Fungi Provides Insights into the Origins of Lignocellulose Decay Capabilities.</title>
        <authorList>
            <person name="Nagy L.G."/>
            <person name="Riley R."/>
            <person name="Tritt A."/>
            <person name="Adam C."/>
            <person name="Daum C."/>
            <person name="Floudas D."/>
            <person name="Sun H."/>
            <person name="Yadav J.S."/>
            <person name="Pangilinan J."/>
            <person name="Larsson K.H."/>
            <person name="Matsuura K."/>
            <person name="Barry K."/>
            <person name="Labutti K."/>
            <person name="Kuo R."/>
            <person name="Ohm R.A."/>
            <person name="Bhattacharya S.S."/>
            <person name="Shirouzu T."/>
            <person name="Yoshinaga Y."/>
            <person name="Martin F.M."/>
            <person name="Grigoriev I.V."/>
            <person name="Hibbett D.S."/>
        </authorList>
    </citation>
    <scope>NUCLEOTIDE SEQUENCE [LARGE SCALE GENOMIC DNA]</scope>
    <source>
        <strain evidence="2 3">HHB9708</strain>
    </source>
</reference>
<feature type="region of interest" description="Disordered" evidence="1">
    <location>
        <begin position="380"/>
        <end position="402"/>
    </location>
</feature>
<feature type="region of interest" description="Disordered" evidence="1">
    <location>
        <begin position="316"/>
        <end position="343"/>
    </location>
</feature>
<evidence type="ECO:0000256" key="1">
    <source>
        <dbReference type="SAM" id="MobiDB-lite"/>
    </source>
</evidence>
<dbReference type="EMBL" id="KV419405">
    <property type="protein sequence ID" value="KZS93932.1"/>
    <property type="molecule type" value="Genomic_DNA"/>
</dbReference>
<dbReference type="Proteomes" id="UP000076722">
    <property type="component" value="Unassembled WGS sequence"/>
</dbReference>
<protein>
    <submittedName>
        <fullName evidence="2">Uncharacterized protein</fullName>
    </submittedName>
</protein>
<proteinExistence type="predicted"/>
<sequence length="418" mass="47259">MTGETMTEPVILSFPTILQNSKLTSRFAHLSLNQDEDQAAKRARRTPNRAGGRVGNEGKRWSRIRDNNAFTSNPHVVQPQARDHRIEYSYPRTTFPAPLPPYLKRSSSAPSPPLPSNDSHSSMAGQFSVSLKGMRRDLRRHGGRASRLVQEIEEHLLRWLDNIHIDLNPENTTAERYEFPGLPIDEQASISEVSRSPTKLVWYIEQDAFARYVVHCCCRYHNIVSYSKVEDQSDKRLTHLLRPNQTRFAVQKSLAQVYTPPVSDIDYASSVAPDTESLYDSDIHSDLGDSLVLEHPTTTNSLPVLTEETLPSRFSDMHISHPPDEPTLSSDAEGEFETDDAASAMSESWFQLQSSSLIAVEDAEDRTPRRMDPLAVRLAHRTPSISPRRPFPKHQPQSVPQLPIHRGSAQSFWSYLFA</sequence>
<keyword evidence="3" id="KW-1185">Reference proteome</keyword>
<dbReference type="OrthoDB" id="10256743at2759"/>
<accession>A0A164V8Z2</accession>